<reference evidence="2" key="1">
    <citation type="submission" date="2021-06" db="EMBL/GenBank/DDBJ databases">
        <authorList>
            <person name="Hodson N. C."/>
            <person name="Mongue J. A."/>
            <person name="Jaron S. K."/>
        </authorList>
    </citation>
    <scope>NUCLEOTIDE SEQUENCE</scope>
</reference>
<name>A0A8J2P4H5_9HEXA</name>
<dbReference type="CDD" id="cd01671">
    <property type="entry name" value="CARD"/>
    <property type="match status" value="1"/>
</dbReference>
<organism evidence="2 3">
    <name type="scientific">Allacma fusca</name>
    <dbReference type="NCBI Taxonomy" id="39272"/>
    <lineage>
        <taxon>Eukaryota</taxon>
        <taxon>Metazoa</taxon>
        <taxon>Ecdysozoa</taxon>
        <taxon>Arthropoda</taxon>
        <taxon>Hexapoda</taxon>
        <taxon>Collembola</taxon>
        <taxon>Symphypleona</taxon>
        <taxon>Sminthuridae</taxon>
        <taxon>Allacma</taxon>
    </lineage>
</organism>
<comment type="caution">
    <text evidence="2">The sequence shown here is derived from an EMBL/GenBank/DDBJ whole genome shotgun (WGS) entry which is preliminary data.</text>
</comment>
<evidence type="ECO:0000313" key="3">
    <source>
        <dbReference type="Proteomes" id="UP000708208"/>
    </source>
</evidence>
<dbReference type="PROSITE" id="PS50209">
    <property type="entry name" value="CARD"/>
    <property type="match status" value="1"/>
</dbReference>
<evidence type="ECO:0000259" key="1">
    <source>
        <dbReference type="PROSITE" id="PS50209"/>
    </source>
</evidence>
<dbReference type="GO" id="GO:0042981">
    <property type="term" value="P:regulation of apoptotic process"/>
    <property type="evidence" value="ECO:0007669"/>
    <property type="project" value="InterPro"/>
</dbReference>
<proteinExistence type="predicted"/>
<keyword evidence="3" id="KW-1185">Reference proteome</keyword>
<feature type="domain" description="CARD" evidence="1">
    <location>
        <begin position="1"/>
        <end position="90"/>
    </location>
</feature>
<accession>A0A8J2P4H5</accession>
<dbReference type="AlphaFoldDB" id="A0A8J2P4H5"/>
<evidence type="ECO:0000313" key="2">
    <source>
        <dbReference type="EMBL" id="CAG7815306.1"/>
    </source>
</evidence>
<dbReference type="InterPro" id="IPR001315">
    <property type="entry name" value="CARD"/>
</dbReference>
<sequence length="321" mass="37155">MKSHQEQIIVRNIFTLTKKTLNVEQLAEQLTQAQIFTQEEYQSIVSSDKNSRCNLLYEIFLRKPPSSFPMLVAGLRQTDNGYLANLLEQPITPQKAKLQRRISQLTKRVSCSDFYEDVLGNKPVAGREMGIAEILEENANIKRNLPAFLNLLNLNSSPTLYDIFPDFVVKVTLMLRDWVAMYKRRANLGKLVEILKSGKHFNCAARIWKMFERSDHFDESWELEDERKSPVSITGQESKISLVLDNNPSFCMHVERLFLMLNLPLELFKVYTTQPIFMKNSNLILKVWKDMNEKNGTIQRLASIVAQNGHPYTAEKLRLLK</sequence>
<gene>
    <name evidence="2" type="ORF">AFUS01_LOCUS25995</name>
</gene>
<protein>
    <recommendedName>
        <fullName evidence="1">CARD domain-containing protein</fullName>
    </recommendedName>
</protein>
<dbReference type="Proteomes" id="UP000708208">
    <property type="component" value="Unassembled WGS sequence"/>
</dbReference>
<dbReference type="EMBL" id="CAJVCH010341330">
    <property type="protein sequence ID" value="CAG7815306.1"/>
    <property type="molecule type" value="Genomic_DNA"/>
</dbReference>